<organism evidence="1 2">
    <name type="scientific">Chryseobacterium soli</name>
    <dbReference type="NCBI Taxonomy" id="445961"/>
    <lineage>
        <taxon>Bacteria</taxon>
        <taxon>Pseudomonadati</taxon>
        <taxon>Bacteroidota</taxon>
        <taxon>Flavobacteriia</taxon>
        <taxon>Flavobacteriales</taxon>
        <taxon>Weeksellaceae</taxon>
        <taxon>Chryseobacterium group</taxon>
        <taxon>Chryseobacterium</taxon>
    </lineage>
</organism>
<dbReference type="Proteomes" id="UP000028705">
    <property type="component" value="Unassembled WGS sequence"/>
</dbReference>
<name>A0A086A557_9FLAO</name>
<evidence type="ECO:0000313" key="2">
    <source>
        <dbReference type="Proteomes" id="UP000028705"/>
    </source>
</evidence>
<dbReference type="eggNOG" id="COG1234">
    <property type="taxonomic scope" value="Bacteria"/>
</dbReference>
<dbReference type="PANTHER" id="PTHR46018:SF2">
    <property type="entry name" value="ZINC PHOSPHODIESTERASE ELAC PROTEIN 1"/>
    <property type="match status" value="1"/>
</dbReference>
<comment type="caution">
    <text evidence="1">The sequence shown here is derived from an EMBL/GenBank/DDBJ whole genome shotgun (WGS) entry which is preliminary data.</text>
</comment>
<evidence type="ECO:0008006" key="3">
    <source>
        <dbReference type="Google" id="ProtNLM"/>
    </source>
</evidence>
<protein>
    <recommendedName>
        <fullName evidence="3">Peptidase</fullName>
    </recommendedName>
</protein>
<proteinExistence type="predicted"/>
<dbReference type="SUPFAM" id="SSF56281">
    <property type="entry name" value="Metallo-hydrolase/oxidoreductase"/>
    <property type="match status" value="1"/>
</dbReference>
<dbReference type="GO" id="GO:0042781">
    <property type="term" value="F:3'-tRNA processing endoribonuclease activity"/>
    <property type="evidence" value="ECO:0007669"/>
    <property type="project" value="TreeGrafter"/>
</dbReference>
<reference evidence="1 2" key="1">
    <citation type="submission" date="2014-07" db="EMBL/GenBank/DDBJ databases">
        <title>Genome of Chryseobacterium soli DSM 19298.</title>
        <authorList>
            <person name="Stropko S.J."/>
            <person name="Pipes S.E."/>
            <person name="Newman J."/>
        </authorList>
    </citation>
    <scope>NUCLEOTIDE SEQUENCE [LARGE SCALE GENOMIC DNA]</scope>
    <source>
        <strain evidence="1 2">DSM 19298</strain>
    </source>
</reference>
<evidence type="ECO:0000313" key="1">
    <source>
        <dbReference type="EMBL" id="KFF11821.1"/>
    </source>
</evidence>
<dbReference type="PANTHER" id="PTHR46018">
    <property type="entry name" value="ZINC PHOSPHODIESTERASE ELAC PROTEIN 1"/>
    <property type="match status" value="1"/>
</dbReference>
<dbReference type="AlphaFoldDB" id="A0A086A557"/>
<accession>A0A086A557</accession>
<gene>
    <name evidence="1" type="ORF">IW15_14080</name>
</gene>
<sequence length="316" mass="36403">MLQATIKSLPNEDISILIKVPNSGTMYLCDCGEASLLTVKEAQSISALFISHTHIDHFSNFDGIFRHQIGSGEKVVICGPENIQQQVQSRLQSYTWNLVDENAIEYEIREIISPKEIKVYTIKPPLWNLTWVKNQDFLYEDQFLDVECTVLDHKTNSIAYLFKEKDSITFKENASLFKRGKWIGALKAAFEENDADQNIEIEGINHRAGDLFHLLLRTEGYKLGVIMDHAAQEENYIKIRTVFKEADLVYIETFYKDTDREFAKINYHSFASASGKIMQESKVKEAVPIHFSRRYTESDIAEIETAFYEAFRSDEV</sequence>
<dbReference type="STRING" id="445961.IW15_14080"/>
<dbReference type="Gene3D" id="3.60.15.10">
    <property type="entry name" value="Ribonuclease Z/Hydroxyacylglutathione hydrolase-like"/>
    <property type="match status" value="1"/>
</dbReference>
<dbReference type="InterPro" id="IPR036866">
    <property type="entry name" value="RibonucZ/Hydroxyglut_hydro"/>
</dbReference>
<dbReference type="RefSeq" id="WP_034712212.1">
    <property type="nucleotide sequence ID" value="NZ_JPRH01000005.1"/>
</dbReference>
<dbReference type="OrthoDB" id="9800940at2"/>
<keyword evidence="2" id="KW-1185">Reference proteome</keyword>
<dbReference type="EMBL" id="JPRH01000005">
    <property type="protein sequence ID" value="KFF11821.1"/>
    <property type="molecule type" value="Genomic_DNA"/>
</dbReference>